<dbReference type="Gene3D" id="3.30.420.40">
    <property type="match status" value="2"/>
</dbReference>
<dbReference type="AlphaFoldDB" id="A0A9Y2IEA6"/>
<comment type="similarity">
    <text evidence="1">Belongs to the ROK (NagC/XylR) family.</text>
</comment>
<protein>
    <submittedName>
        <fullName evidence="2">ROK family transcriptional regulator</fullName>
    </submittedName>
</protein>
<evidence type="ECO:0000313" key="2">
    <source>
        <dbReference type="EMBL" id="WIX76783.1"/>
    </source>
</evidence>
<sequence length="378" mass="39227">MSEPNPVRARNTAVVLGLLRAHRTMSRTELARRSGLSLPTVMEIVEQLLADGFVRAAGSGPATGGRPSRLYEFDPRGRFAIGVSLGTHTASAVLTDLDATVVDEASEPSELLDGPDATVAQTRRLIDRVLPAPRRDRVQGIGLGVAALVLDSENRALRPHADWPAVPLRSLIAQHYGLGAEIENYAKAVSVGEHRFGAGRGRRNMLCVVLQDGVGAGLISDGELYRGDDGAAGRFGATLVHLPGRPRVPLDEVAGATGIEALANARTPGRRWRVAEVFTAAEAGDPTARAVVGEVGAALAEAIHNAVVLAAPDLVVLSGNVASAGGALLADPVRELLTHALTRGRTPSVVPGALGEQAGAIGAAALLLQNTFVDPLLP</sequence>
<proteinExistence type="inferred from homology"/>
<dbReference type="InterPro" id="IPR036388">
    <property type="entry name" value="WH-like_DNA-bd_sf"/>
</dbReference>
<gene>
    <name evidence="2" type="ORF">QRX50_35895</name>
</gene>
<dbReference type="PANTHER" id="PTHR18964:SF149">
    <property type="entry name" value="BIFUNCTIONAL UDP-N-ACETYLGLUCOSAMINE 2-EPIMERASE_N-ACETYLMANNOSAMINE KINASE"/>
    <property type="match status" value="1"/>
</dbReference>
<dbReference type="InterPro" id="IPR043129">
    <property type="entry name" value="ATPase_NBD"/>
</dbReference>
<name>A0A9Y2IEA6_9PSEU</name>
<dbReference type="Pfam" id="PF00480">
    <property type="entry name" value="ROK"/>
    <property type="match status" value="1"/>
</dbReference>
<accession>A0A9Y2IEA6</accession>
<dbReference type="PANTHER" id="PTHR18964">
    <property type="entry name" value="ROK (REPRESSOR, ORF, KINASE) FAMILY"/>
    <property type="match status" value="1"/>
</dbReference>
<reference evidence="2 3" key="1">
    <citation type="submission" date="2023-06" db="EMBL/GenBank/DDBJ databases">
        <authorList>
            <person name="Oyuntsetseg B."/>
            <person name="Kim S.B."/>
        </authorList>
    </citation>
    <scope>NUCLEOTIDE SEQUENCE [LARGE SCALE GENOMIC DNA]</scope>
    <source>
        <strain evidence="2 3">2-15</strain>
    </source>
</reference>
<dbReference type="EMBL" id="CP127294">
    <property type="protein sequence ID" value="WIX76783.1"/>
    <property type="molecule type" value="Genomic_DNA"/>
</dbReference>
<dbReference type="RefSeq" id="WP_285967531.1">
    <property type="nucleotide sequence ID" value="NZ_CP127294.1"/>
</dbReference>
<dbReference type="InterPro" id="IPR000600">
    <property type="entry name" value="ROK"/>
</dbReference>
<evidence type="ECO:0000313" key="3">
    <source>
        <dbReference type="Proteomes" id="UP001236014"/>
    </source>
</evidence>
<dbReference type="Pfam" id="PF13412">
    <property type="entry name" value="HTH_24"/>
    <property type="match status" value="1"/>
</dbReference>
<dbReference type="SUPFAM" id="SSF46785">
    <property type="entry name" value="Winged helix' DNA-binding domain"/>
    <property type="match status" value="1"/>
</dbReference>
<dbReference type="InterPro" id="IPR036390">
    <property type="entry name" value="WH_DNA-bd_sf"/>
</dbReference>
<organism evidence="2 3">
    <name type="scientific">Amycolatopsis carbonis</name>
    <dbReference type="NCBI Taxonomy" id="715471"/>
    <lineage>
        <taxon>Bacteria</taxon>
        <taxon>Bacillati</taxon>
        <taxon>Actinomycetota</taxon>
        <taxon>Actinomycetes</taxon>
        <taxon>Pseudonocardiales</taxon>
        <taxon>Pseudonocardiaceae</taxon>
        <taxon>Amycolatopsis</taxon>
    </lineage>
</organism>
<dbReference type="KEGG" id="acab:QRX50_35895"/>
<dbReference type="SUPFAM" id="SSF53067">
    <property type="entry name" value="Actin-like ATPase domain"/>
    <property type="match status" value="1"/>
</dbReference>
<evidence type="ECO:0000256" key="1">
    <source>
        <dbReference type="ARBA" id="ARBA00006479"/>
    </source>
</evidence>
<dbReference type="Gene3D" id="1.10.10.10">
    <property type="entry name" value="Winged helix-like DNA-binding domain superfamily/Winged helix DNA-binding domain"/>
    <property type="match status" value="1"/>
</dbReference>
<dbReference type="Proteomes" id="UP001236014">
    <property type="component" value="Chromosome"/>
</dbReference>
<keyword evidence="3" id="KW-1185">Reference proteome</keyword>